<dbReference type="PANTHER" id="PTHR35936:SF17">
    <property type="entry name" value="ARGININE-BINDING EXTRACELLULAR PROTEIN ARTP"/>
    <property type="match status" value="1"/>
</dbReference>
<keyword evidence="2" id="KW-0732">Signal</keyword>
<evidence type="ECO:0000259" key="3">
    <source>
        <dbReference type="SMART" id="SM00062"/>
    </source>
</evidence>
<dbReference type="InterPro" id="IPR001638">
    <property type="entry name" value="Solute-binding_3/MltF_N"/>
</dbReference>
<dbReference type="SMART" id="SM00062">
    <property type="entry name" value="PBPb"/>
    <property type="match status" value="1"/>
</dbReference>
<dbReference type="Proteomes" id="UP000298579">
    <property type="component" value="Chromosome linear"/>
</dbReference>
<feature type="domain" description="Solute-binding protein family 3/N-terminal" evidence="3">
    <location>
        <begin position="2"/>
        <end position="228"/>
    </location>
</feature>
<evidence type="ECO:0000256" key="2">
    <source>
        <dbReference type="ARBA" id="ARBA00022729"/>
    </source>
</evidence>
<evidence type="ECO:0000313" key="4">
    <source>
        <dbReference type="EMBL" id="QCL81551.1"/>
    </source>
</evidence>
<evidence type="ECO:0000313" key="5">
    <source>
        <dbReference type="Proteomes" id="UP000298579"/>
    </source>
</evidence>
<dbReference type="EMBL" id="CP039898">
    <property type="protein sequence ID" value="QCL81551.1"/>
    <property type="molecule type" value="Genomic_DNA"/>
</dbReference>
<sequence>MRFAYLIEPPFNFRTETGEVTGCDVELARKALAIAGISDVRFIETEFADLLPGLEENRWDMTTGLFDTPERRKVAAFSRPIWVLGDGFLVRKSNPKNISGYASAAANPGCTMVAIQGQVQHRACLDAGVPDTRLLVCETYEEAAQAILDGRADAYASVAVAHSGFLEQHPGLELDIVLVSTDERKAAVGAFAFRKEDDDLRIAIDSAIGQYVRSAEYRTMMLGYGFNDTALVACTTSAGE</sequence>
<protein>
    <submittedName>
        <fullName evidence="4">Transporter substrate-binding domain-containing protein</fullName>
    </submittedName>
</protein>
<evidence type="ECO:0000256" key="1">
    <source>
        <dbReference type="ARBA" id="ARBA00004418"/>
    </source>
</evidence>
<reference evidence="4 5" key="1">
    <citation type="submission" date="2019-04" db="EMBL/GenBank/DDBJ databases">
        <title>Complete genome sequence of Agrobacterium tumefaciens CFBP5877.</title>
        <authorList>
            <person name="Huang Y.-Y."/>
            <person name="Chiang H.-Y."/>
            <person name="Chou L."/>
            <person name="Lai E.-M."/>
            <person name="Kuo C.-H."/>
        </authorList>
    </citation>
    <scope>NUCLEOTIDE SEQUENCE [LARGE SCALE GENOMIC DNA]</scope>
    <source>
        <strain evidence="4 5">CFBP5877</strain>
    </source>
</reference>
<dbReference type="AlphaFoldDB" id="A0AAE6BEU0"/>
<dbReference type="GO" id="GO:0042597">
    <property type="term" value="C:periplasmic space"/>
    <property type="evidence" value="ECO:0007669"/>
    <property type="project" value="UniProtKB-SubCell"/>
</dbReference>
<name>A0AAE6BEU0_AGRTU</name>
<dbReference type="PANTHER" id="PTHR35936">
    <property type="entry name" value="MEMBRANE-BOUND LYTIC MUREIN TRANSGLYCOSYLASE F"/>
    <property type="match status" value="1"/>
</dbReference>
<gene>
    <name evidence="4" type="ORF">CFBP5877_20825</name>
</gene>
<dbReference type="RefSeq" id="WP_080828493.1">
    <property type="nucleotide sequence ID" value="NZ_CP039889.1"/>
</dbReference>
<dbReference type="SUPFAM" id="SSF53850">
    <property type="entry name" value="Periplasmic binding protein-like II"/>
    <property type="match status" value="1"/>
</dbReference>
<organism evidence="4 5">
    <name type="scientific">Agrobacterium tumefaciens</name>
    <dbReference type="NCBI Taxonomy" id="358"/>
    <lineage>
        <taxon>Bacteria</taxon>
        <taxon>Pseudomonadati</taxon>
        <taxon>Pseudomonadota</taxon>
        <taxon>Alphaproteobacteria</taxon>
        <taxon>Hyphomicrobiales</taxon>
        <taxon>Rhizobiaceae</taxon>
        <taxon>Rhizobium/Agrobacterium group</taxon>
        <taxon>Agrobacterium</taxon>
        <taxon>Agrobacterium tumefaciens complex</taxon>
    </lineage>
</organism>
<accession>A0AAE6BEU0</accession>
<proteinExistence type="predicted"/>
<dbReference type="Pfam" id="PF00497">
    <property type="entry name" value="SBP_bac_3"/>
    <property type="match status" value="1"/>
</dbReference>
<comment type="subcellular location">
    <subcellularLocation>
        <location evidence="1">Periplasm</location>
    </subcellularLocation>
</comment>
<dbReference type="Gene3D" id="3.40.190.10">
    <property type="entry name" value="Periplasmic binding protein-like II"/>
    <property type="match status" value="2"/>
</dbReference>